<evidence type="ECO:0000313" key="2">
    <source>
        <dbReference type="Proteomes" id="UP000762676"/>
    </source>
</evidence>
<organism evidence="1 2">
    <name type="scientific">Elysia marginata</name>
    <dbReference type="NCBI Taxonomy" id="1093978"/>
    <lineage>
        <taxon>Eukaryota</taxon>
        <taxon>Metazoa</taxon>
        <taxon>Spiralia</taxon>
        <taxon>Lophotrochozoa</taxon>
        <taxon>Mollusca</taxon>
        <taxon>Gastropoda</taxon>
        <taxon>Heterobranchia</taxon>
        <taxon>Euthyneura</taxon>
        <taxon>Panpulmonata</taxon>
        <taxon>Sacoglossa</taxon>
        <taxon>Placobranchoidea</taxon>
        <taxon>Plakobranchidae</taxon>
        <taxon>Elysia</taxon>
    </lineage>
</organism>
<protein>
    <submittedName>
        <fullName evidence="1">Uncharacterized protein</fullName>
    </submittedName>
</protein>
<accession>A0AAV4IHJ5</accession>
<dbReference type="Proteomes" id="UP000762676">
    <property type="component" value="Unassembled WGS sequence"/>
</dbReference>
<keyword evidence="2" id="KW-1185">Reference proteome</keyword>
<dbReference type="AlphaFoldDB" id="A0AAV4IHJ5"/>
<reference evidence="1 2" key="1">
    <citation type="journal article" date="2021" name="Elife">
        <title>Chloroplast acquisition without the gene transfer in kleptoplastic sea slugs, Plakobranchus ocellatus.</title>
        <authorList>
            <person name="Maeda T."/>
            <person name="Takahashi S."/>
            <person name="Yoshida T."/>
            <person name="Shimamura S."/>
            <person name="Takaki Y."/>
            <person name="Nagai Y."/>
            <person name="Toyoda A."/>
            <person name="Suzuki Y."/>
            <person name="Arimoto A."/>
            <person name="Ishii H."/>
            <person name="Satoh N."/>
            <person name="Nishiyama T."/>
            <person name="Hasebe M."/>
            <person name="Maruyama T."/>
            <person name="Minagawa J."/>
            <person name="Obokata J."/>
            <person name="Shigenobu S."/>
        </authorList>
    </citation>
    <scope>NUCLEOTIDE SEQUENCE [LARGE SCALE GENOMIC DNA]</scope>
</reference>
<evidence type="ECO:0000313" key="1">
    <source>
        <dbReference type="EMBL" id="GFS08141.1"/>
    </source>
</evidence>
<name>A0AAV4IHJ5_9GAST</name>
<proteinExistence type="predicted"/>
<comment type="caution">
    <text evidence="1">The sequence shown here is derived from an EMBL/GenBank/DDBJ whole genome shotgun (WGS) entry which is preliminary data.</text>
</comment>
<sequence length="114" mass="12181">MDKDRSKVSLASAGQTVPTWVEFVCSFSGSKFSNTILKCFRDATSISIHTAEMRKLLYEAAPGSGLCDLHSSSFLARDERGKVHSGSRNACDGGLSTLCLVVFLGECRSGVTLA</sequence>
<dbReference type="EMBL" id="BMAT01006189">
    <property type="protein sequence ID" value="GFS08141.1"/>
    <property type="molecule type" value="Genomic_DNA"/>
</dbReference>
<gene>
    <name evidence="1" type="ORF">ElyMa_003008300</name>
</gene>